<protein>
    <submittedName>
        <fullName evidence="4">Retention module-containing protein</fullName>
    </submittedName>
</protein>
<dbReference type="Pfam" id="PF00092">
    <property type="entry name" value="VWA"/>
    <property type="match status" value="1"/>
</dbReference>
<dbReference type="CDD" id="cd00198">
    <property type="entry name" value="vWFA"/>
    <property type="match status" value="2"/>
</dbReference>
<dbReference type="NCBIfam" id="NF033682">
    <property type="entry name" value="retention_LapA"/>
    <property type="match status" value="1"/>
</dbReference>
<dbReference type="NCBIfam" id="TIGR03661">
    <property type="entry name" value="T1SS_VCA0849"/>
    <property type="match status" value="1"/>
</dbReference>
<reference evidence="4" key="1">
    <citation type="submission" date="2022-06" db="EMBL/GenBank/DDBJ databases">
        <title>Complete Genome of Aeromonas sp. Strain SOD01 Isolated from an Urban Freshwater Stream.</title>
        <authorList>
            <person name="Williams L.E."/>
            <person name="Brysgel T."/>
            <person name="Capestro E.M."/>
            <person name="Foltz G.V."/>
            <person name="Gardner A.E."/>
            <person name="Ingrassia J."/>
            <person name="Peterson E."/>
            <person name="Arruda J."/>
            <person name="Flaherty I."/>
            <person name="Hunt M."/>
            <person name="Pappas G."/>
            <person name="Ramsaran S."/>
            <person name="Rocha M."/>
        </authorList>
    </citation>
    <scope>NUCLEOTIDE SEQUENCE</scope>
    <source>
        <strain evidence="4">SOD01</strain>
    </source>
</reference>
<evidence type="ECO:0000256" key="2">
    <source>
        <dbReference type="SAM" id="MobiDB-lite"/>
    </source>
</evidence>
<keyword evidence="5" id="KW-1185">Reference proteome</keyword>
<dbReference type="RefSeq" id="WP_252996076.1">
    <property type="nucleotide sequence ID" value="NZ_CP099717.1"/>
</dbReference>
<dbReference type="PROSITE" id="PS00330">
    <property type="entry name" value="HEMOLYSIN_CALCIUM"/>
    <property type="match status" value="4"/>
</dbReference>
<dbReference type="NCBIfam" id="TIGR03660">
    <property type="entry name" value="T1SS_rpt_143"/>
    <property type="match status" value="1"/>
</dbReference>
<evidence type="ECO:0000256" key="1">
    <source>
        <dbReference type="ARBA" id="ARBA00022837"/>
    </source>
</evidence>
<name>A0AAE9SG97_9GAMM</name>
<dbReference type="InterPro" id="IPR002035">
    <property type="entry name" value="VWF_A"/>
</dbReference>
<dbReference type="InterPro" id="IPR047777">
    <property type="entry name" value="LapA-like_RM"/>
</dbReference>
<feature type="compositionally biased region" description="Polar residues" evidence="2">
    <location>
        <begin position="2969"/>
        <end position="2978"/>
    </location>
</feature>
<dbReference type="SUPFAM" id="SSF53300">
    <property type="entry name" value="vWA-like"/>
    <property type="match status" value="2"/>
</dbReference>
<dbReference type="SUPFAM" id="SSF51120">
    <property type="entry name" value="beta-Roll"/>
    <property type="match status" value="2"/>
</dbReference>
<organism evidence="4 5">
    <name type="scientific">Aeromonas encheleia</name>
    <dbReference type="NCBI Taxonomy" id="73010"/>
    <lineage>
        <taxon>Bacteria</taxon>
        <taxon>Pseudomonadati</taxon>
        <taxon>Pseudomonadota</taxon>
        <taxon>Gammaproteobacteria</taxon>
        <taxon>Aeromonadales</taxon>
        <taxon>Aeromonadaceae</taxon>
        <taxon>Aeromonas</taxon>
    </lineage>
</organism>
<dbReference type="EMBL" id="CP099717">
    <property type="protein sequence ID" value="USV59004.1"/>
    <property type="molecule type" value="Genomic_DNA"/>
</dbReference>
<dbReference type="Pfam" id="PF19116">
    <property type="entry name" value="DUF5801"/>
    <property type="match status" value="15"/>
</dbReference>
<feature type="region of interest" description="Disordered" evidence="2">
    <location>
        <begin position="2956"/>
        <end position="2978"/>
    </location>
</feature>
<sequence>MRTQIIDKTVVVSSVEGNVQILLADGSSRPLQPGEILQPGAKLNIADDAKLMLAPYDDNPGQAAAAPAETDIPAEGQSSSSAENSNLPPEIAALQQSILQGVDPTKSFEASAAGGAPAAGGGGGGIGGVAGASGNGGFVTIERIGDATIAAAGFDTSHDALTVQNLLQEDDLLPDNQLDDQDEAVVTLENQAISGDLLLNSSNSDGPFDASIVSYSWGSNIGILAGVESSLDGIGTLIINADGSYTFTPALNYTGPVPPANYIVTDGDDTNNSTLTITITPTDETVSLGGLQVEGGELVLNEAALADGSSPDAAGLTKSGAFTFNAADGIQSLVLGGVVLISNGQVISSFPQAIPSPLGNQLLVTGISYNPVTGAGTVTYSYTLSDNEAHTQPANDTALTESFNVVLTDSDGDSTSASLDVVVLDDVPSVRLLPGAGELGVVSVDESLPALDGADSDGIGSATLAAAVVQAQFSHAFGADGAGSIGYNLALNGSNVASGLYAVDPLAANGQGAQILLNQVGNVITGSANGVSYFTLTIDPATGAVTLNLLDNVWHGDTSSHDDSVSLTLNSGVLTLVQTVTDADGDNAKASIDLGVNGTFHFEDDGPTTSLAVEASRLVAVVDESLSSLGGTGSDGIASATLAAATVQAQFSHAFGADGAGNIGYNLALTGSNVASGLYAVDPLAANGQGTQIVLNQVGNVITGSANGVSYFTLTIDPTTGAVTLNLLDNVWHGDTSSHDDSVSLTLNSGVLTLVQTVTDADGDNAKASIDLGVNGTFRFEDDGPTAGLAGEAPSLGSVKVDESLPALGGVGGDGIVSATLAAATVQAQFSHAFGADGAGNIGYNFALTGSNVASGLYAVDPLAANGQGAQILLNQVGNVITGSANGVSYFTLTIDPATGAVTLNLLDNVWHGDTSSHDDSVSLTLNSGVLTLVQTVTDADGDNAKASIDLGTGGVFRFEDDGPTAGLAGEAPSLVSVKVDESLPALGGVGGDGIVSATLAAATVQAQFSHAFGADGAGNIGYNLALTGSNVASGLYAVDPLAANGQGAQILLNQVGNVITGSANGVSYFTLTIDPATGAVTLNLLDNVWHGDTSSHDDSVSLTLNSGVLTLVQTVTDADGDNAKASIDLGTGGVFRFEDDGPTAGLAGEAPSLVSVKVDESLPALGGVGGDGIVSATLAAATVQAQFSHAFGADGAGNIGYNLALTGSNVASGLYAVDPLAANGQGAQILLNQVGNVITGSANGVSYFTLTIDPATGAVTLNLLDNVWHGNTGNHDDSVSLTLNSGVLTLVQTVTDADGDNAKASIDLGTGGVFRFEDDGPTAGLAGEAPSLGSVKVDESLPALGGVGGDGIVSATLAAATVQAQFSHAFGADGAGNIGYNLALTGSNVASGLYAVDPLAANGQGTQIVLNQVGNVITGSANGVSYFTLTIDPTTGAVTLNLLDNVWHGNTGNHDDSVSLTLNSGVLTLVQTVTDADGDNAKASIDLGVNGTFRFEDDGPTAGLAGEAPSLGSVKVDESLPALGGVGGDGIVSATLAAATVQAQFSHAFGADGAGNIGYNLALTGSNVASGLYAVDPLAANGQGTQIVLNQVGNVITGSANGVSYFTLTIDPTTGAVTLKLLDNVWHGNTGSHDDSVSLTLNSGVLTLVQTVTDADGDNAKASIDLGVNGTFRFEDDGPTAGLAGEAPSLGSVKVDESLPALGGVGGDGIVSATLAAATVQAQFSHAFGADGAGNIGYNLALTGSNVASGLYAVDPLAANGQGTQIVLNQVGNVITGSANGVSYFTLTIDPATGAVTLNLLDNVWHGNTGNHDDSVSLTLNSGVLTLVQTVTDADGDNAKASIDLGTGGVFRFEDDGPTAGLAGEAPSLGSVKVDESLPALGGVGGDGIVSATLAAATVQAQFSHAFGADGAGNIGYNLALNGSNVASGLYAVDPLAANGQGAQILLNQVGNVITGSANGVSYFTLTIDPATGAVTLNLLDNVWHGNTGNHDDSVSLTLNSGVLTLVQTVTDADGDNAKASIDLGTGGVFRFEDDGPTAGLAGEAPSLGSVKVDESLPALGGVGGDGIVSATLAAATVQAQFSHAFGADGAGNIGYNLALTGSNVASGLYAVDPLAANGQGTQIVLNQVGNVITGSANGVSYFTLTIDPTTGAVTLNLLDNVWHGNTGNHDDSVSLTLNSGVLTLVQTVTDADGDNAKASIDLGVNGTFRFEDDGPTAGLAGEAPSLGSVKVDESLPALGGVGGDGIVSATLAAATVQAQFSHAFGADGAGNIGYNLALTGSNVASGLYAVDPLAANGQGTQIVLNQVGNVITGSANGVSYFTLTIDPTTGAVTLKLLDNVWHGNTGSHDDSVSLTLNSGVLTLVQTVTDADGDNAKASIDLGVNGTFRFEDDGPTAGLAGEAPSLGSVKVDESLPALGGVGGDGIVSATLAAATVQAQFSHAFGADGAGNIGYNLALTGSNVASGLYAVDPLAANGQGTQIVLNQVGNVITGSANGVSYFTLTIDPATGAVTLNLLDNVWHGNTGSHDDSVSLTLNSGVLTLVQTVTDADGDNAKASIDLGTGGVFRFEDDGPTAGLATQAPSLGSVKVDESLPALGGVGGDGIVSATLAAVTVQAQFSHAFGADGAGNIGYNLALNGSNVASGLYAVDPLAANGQGTQILLNQVGNVITGSANGVSYFTLTIDPATGAVTLNLLDNVWHGNTGSHDDSVSLTLNSGVLTLVQTVTDADGDNAKASIDLGTGGVFRFEDDGPTAGLATQAPSLGSVKVDESLPALGGVGGDGIVSATLAAATVQAQFSHAFGADGAGNIGYNLALTGSNVASGLYAVDPLAANGQGTQIVLNQVGNVITGSANGVSYFTLTIDPATGAVTLNLLDNVWHGNTGNHDDSVSLTLNSGVLTLVQTVTDADGDNAKASIDLGTGGVFRFEDDGPVQSGNGQGPTVHGSVQEDALTLAGGAPHEGNHEGPGQTTTVSDTSGSLNTLVEFGADGPGVFSLSNNVSSLVSQGLSSGGVALSYSVAGNVLTATAGGTVIFTLTVAADGDYSFTLKGPLDHPVKEGLPNGDNELLPVPIDFSGVLVATDGDGDRVQGFTKGSFVIDVQDDIPVAQDDYATVLAGQSQNINMVFVLDFSGSIDNSELNIMLDAVRTAGQALFNTSGGQVKIQIVAFSGDSIAYLPTDNVTAFTNLVNSLNPQEPGGIRPFNGSTDFTDAIEQTMISYTPIPGWSNQVVFISDGDPNEQTGPGGASLTNTVATNWNNFVDTNLVNVTTIGIGNGINDVRLQEVDLDAGPNNMPLRVNNFSDLVNTLLNQVIGGLVQGNVLSGSNNVVGGGDDDAYGADGPGYIQSIKIGATTYSWDGVLDGDQQLTAVTTPAGGKLSFNFSTGAWSYQAPANVNGDLTEDFQYILIDKDGDPATATLHLYVEDVGSVQAYVDEDELPSGITDSDSVTNSVSGTVAPLIVGPDNSATISLNTNTSGVTPASSGGVALVYTVVGDTLTATANGATVFTLQVGSNGSYQFNLVKSLDHPLGNGDDNELLTLDFTSILKATGGSGTLAGSFLIHVEDDVPMANNDADSAVEGVFTPVTGNVITGLGTTGGAGGAGADVKGADDAAVSQVVGFNGSTDSNPSGGFTVTGQYGNLTMGPDGEYSYTLTATSVPVGATDVFTYTLKDGDNDTDPATLTINIGQDTRTPVLTIGNATVDEEGLPVRGSEPAGSAAVGNSEIFTGSFTVNTQGENLTGLTIGGQVYNLVSGGSQTLVDNAQGTLVVTGVTGPSGGPFSVNYTYTLKDNVLTHSVQGDDDTVNGPLFVVSATDATGDVGTGNLQVVISDDAPTANNDADSAVEGVFTPVTGNVITGLGTTGGAGGAGADVKGADDAAVSQVVGFNGSTDSNPSGGFTVTGQYGNLTMGPDGEYSYTLTATSVPVGATDVFTYTLKDGDNDTDPATLTINIGQDTRTPVLTIGNATVDEEGLPVRGSEPAGSAAVGNSEIFTGSFTVNTQGENLTALTIGGGIYNLVSGGSQTLVDNAQGTLVVTGVTGPSGGPFSVNYTYTLKDNVLTHSVQGDDDTVNGPLFVVSATDATGDVGTGNLQVVISDDAPTANNDADSAVEGVFTPVTGNVITGLGTTGGAGGAGADVKGADDAAVSQVVGFNGSTDSNASGGFTVTGQYGNLTMGPDGEYSYTLTATSVPVGATDVFTYTLKDGDNDTDPATLTINIGQDTRTPVLTIGNATVDEEGLPVRGSEPAGSAAVGNSEIFTGSFTVNTQGENLTALTIGGGIYNLVSGGSQTLVDNAQGTLVVTGVTGPSGGPFSVNYTYTLKDNVLTHSVQGDDDTVNGPLFVVSATDATGDVGTGNLQVVISDDAPTANNDADSAVEGVFTPVTGNVITGLGTTGGAGGAGADVKGADDAAVSQVVGFNGSTDSNPSGGFTVTGQYGNLTMGPDGEYSYTLTATSVPVGATDVFTYTLKDGDNDTDPATLTINIGQDTRTPVLTIGNATVDEEGLPVRGSEPAGSAAVGNSEIFTGSFTVNTQGENLTGLTIGGQVYNLVSGGSQTLVDNAQGTLVVTGVTGPSGGPFSVNYTYTLKDNVLTHSVQGDDDTVNGPLFVVSATDATGDVGTGNLQVVISDDAPTANNDADSAVEGVFTPVTGNVITGLGTTGGAGGAGADVKGADDAAVSQVVGFNGSTDSNPSGGFTVTGQYGNLTMGPDGEYSYTLTVTSVPVGATDVFTYTLKDGDNDTDPATLTINIGQDTRTPVLTIGNATVDEEGLPVRGSEPAGSAAVGNSEIFTGSFTVNTQGENLTGLTIGGQVYNLVSGGSQTLVDNAQGTLVVTGVTGPSGGPFSVNYTYTLKDNVLTHSVQGDDDTVNGPLFVVSATDATGDVGTGNLQVVISDDAPTANAVTNAGQATQVQNTNLMLILDISGSMDSASGYQGMTRMQVMQKSALELLDKYSAYGNVMINIITFATLASNPTGTWVSVDAAKTIILGLSSTDSTNYDDALNDAINAFAASNKIVGAQNVSYFMSDGLPNANSVTNPATVQDGANSLGDGDGISAANEKDWTDFLTANNINSFALGMGSGATQSALDPIAYNGVSGASPANTTAVVVTDFSQLAATLLSTVVAPPLSGQLIDGITASTGADGGWINAITVAGVTYTYNQKTDSASSNTAAGTFNTATNEWSITVAGGILKVDMDNGVYTYTPPSSIPVGGINQSFGYSVIDNDGDTASSTLSIIVNPAVGPTVVRDDFIITNQDPSTIPDWALLVNDTGPLAATQTIMGVSGAVSGTVTDNVGSVTFDDTSGNITPNTYQGSFNYTNSTTSDTAKVFVDVQSGTLTGSYLDEILIGGSGDETLNGNAGNDILLGGGGNDGLNGGDGNDILVGGAGNDTLNGGAGNDTASYIDITGGVGVTVIVNGNNQATGGAGTDSLSNMENLVGSMFGDTLTGDANANILSGLAGNDTLVGGGGDDLLIGGMGSDTMTGGAGKDTFKWQAGDAGGTDIIKDFTTGANGDVLDLSELLSGEHANAATLDQYLTFASGPGTNKSTLTIDLDGSAGAGTTTHTISFDNVDLTAGKSNLQIIEDLLNQGNLKVDP</sequence>
<dbReference type="InterPro" id="IPR041690">
    <property type="entry name" value="Cadherin_5"/>
</dbReference>
<proteinExistence type="predicted"/>
<dbReference type="InterPro" id="IPR011049">
    <property type="entry name" value="Serralysin-like_metalloprot_C"/>
</dbReference>
<dbReference type="InterPro" id="IPR043824">
    <property type="entry name" value="DUF5801"/>
</dbReference>
<dbReference type="InterPro" id="IPR018511">
    <property type="entry name" value="Hemolysin-typ_Ca-bd_CS"/>
</dbReference>
<dbReference type="InterPro" id="IPR019959">
    <property type="entry name" value="T1SS-143_rpt-cont_dom"/>
</dbReference>
<dbReference type="InterPro" id="IPR019960">
    <property type="entry name" value="T1SS_VCA0849"/>
</dbReference>
<dbReference type="Gene3D" id="2.40.30.290">
    <property type="match status" value="14"/>
</dbReference>
<dbReference type="InterPro" id="IPR001343">
    <property type="entry name" value="Hemolysn_Ca-bd"/>
</dbReference>
<dbReference type="Pfam" id="PF00353">
    <property type="entry name" value="HemolysinCabind"/>
    <property type="match status" value="3"/>
</dbReference>
<feature type="domain" description="VWFA" evidence="3">
    <location>
        <begin position="4916"/>
        <end position="5122"/>
    </location>
</feature>
<dbReference type="SMART" id="SM00327">
    <property type="entry name" value="VWA"/>
    <property type="match status" value="2"/>
</dbReference>
<evidence type="ECO:0000259" key="3">
    <source>
        <dbReference type="PROSITE" id="PS50234"/>
    </source>
</evidence>
<dbReference type="Pfam" id="PF17892">
    <property type="entry name" value="Cadherin_5"/>
    <property type="match status" value="1"/>
</dbReference>
<evidence type="ECO:0000313" key="4">
    <source>
        <dbReference type="EMBL" id="USV59004.1"/>
    </source>
</evidence>
<feature type="compositionally biased region" description="Polar residues" evidence="2">
    <location>
        <begin position="76"/>
        <end position="86"/>
    </location>
</feature>
<evidence type="ECO:0000313" key="5">
    <source>
        <dbReference type="Proteomes" id="UP001056890"/>
    </source>
</evidence>
<dbReference type="Gene3D" id="2.150.10.10">
    <property type="entry name" value="Serralysin-like metalloprotease, C-terminal"/>
    <property type="match status" value="2"/>
</dbReference>
<accession>A0AAE9SG97</accession>
<feature type="domain" description="VWFA" evidence="3">
    <location>
        <begin position="3124"/>
        <end position="3312"/>
    </location>
</feature>
<gene>
    <name evidence="4" type="ORF">NHF51_07660</name>
</gene>
<feature type="region of interest" description="Disordered" evidence="2">
    <location>
        <begin position="56"/>
        <end position="86"/>
    </location>
</feature>
<keyword evidence="1" id="KW-0106">Calcium</keyword>
<dbReference type="GO" id="GO:0005509">
    <property type="term" value="F:calcium ion binding"/>
    <property type="evidence" value="ECO:0007669"/>
    <property type="project" value="InterPro"/>
</dbReference>
<dbReference type="InterPro" id="IPR036465">
    <property type="entry name" value="vWFA_dom_sf"/>
</dbReference>
<dbReference type="PROSITE" id="PS50234">
    <property type="entry name" value="VWFA"/>
    <property type="match status" value="2"/>
</dbReference>
<dbReference type="Proteomes" id="UP001056890">
    <property type="component" value="Chromosome"/>
</dbReference>
<dbReference type="Gene3D" id="3.40.50.410">
    <property type="entry name" value="von Willebrand factor, type A domain"/>
    <property type="match status" value="2"/>
</dbReference>